<dbReference type="InterPro" id="IPR022663">
    <property type="entry name" value="DapB_C"/>
</dbReference>
<dbReference type="AlphaFoldDB" id="A0A1P8F7T4"/>
<dbReference type="FunFam" id="3.30.360.10:FF:000009">
    <property type="entry name" value="4-hydroxy-tetrahydrodipicolinate reductase"/>
    <property type="match status" value="1"/>
</dbReference>
<dbReference type="SUPFAM" id="SSF51735">
    <property type="entry name" value="NAD(P)-binding Rossmann-fold domains"/>
    <property type="match status" value="1"/>
</dbReference>
<feature type="domain" description="Dihydrodipicolinate reductase C-terminal" evidence="15">
    <location>
        <begin position="126"/>
        <end position="259"/>
    </location>
</feature>
<comment type="subcellular location">
    <subcellularLocation>
        <location evidence="13">Cytoplasm</location>
    </subcellularLocation>
</comment>
<organism evidence="16 17">
    <name type="scientific">Dehalogenimonas formicexedens</name>
    <dbReference type="NCBI Taxonomy" id="1839801"/>
    <lineage>
        <taxon>Bacteria</taxon>
        <taxon>Bacillati</taxon>
        <taxon>Chloroflexota</taxon>
        <taxon>Dehalococcoidia</taxon>
        <taxon>Dehalococcoidales</taxon>
        <taxon>Dehalococcoidaceae</taxon>
        <taxon>Dehalogenimonas</taxon>
    </lineage>
</organism>
<dbReference type="EMBL" id="CP018258">
    <property type="protein sequence ID" value="APV44518.1"/>
    <property type="molecule type" value="Genomic_DNA"/>
</dbReference>
<reference evidence="17" key="1">
    <citation type="submission" date="2016-11" db="EMBL/GenBank/DDBJ databases">
        <title>Dehalogenimonas formicexedens sp. nov., a chlorinated alkane respiring bacterium isolated from contaminated groundwater.</title>
        <authorList>
            <person name="Key T.A."/>
            <person name="Bowman K.S."/>
            <person name="Lee I."/>
            <person name="Chun J."/>
            <person name="Albuquerque L."/>
            <person name="da Costa M.S."/>
            <person name="Rainey F.A."/>
            <person name="Moe W.M."/>
        </authorList>
    </citation>
    <scope>NUCLEOTIDE SEQUENCE [LARGE SCALE GENOMIC DNA]</scope>
    <source>
        <strain evidence="17">NSZ-14</strain>
    </source>
</reference>
<feature type="domain" description="Dihydrodipicolinate reductase N-terminal" evidence="14">
    <location>
        <begin position="3"/>
        <end position="123"/>
    </location>
</feature>
<sequence>MAIRVAVQGALGQMGREVMKTVSNSPDLTLVGACDARASGEFIEVNGKQIFLTSDLNSCLVNTRPEILVDFSLAAAVPQTAETAARVGANLVIGTTGVNPQVLGRLEALTKEFNISVMVAPNFALGAVVMMQLSRIAARYFDWAEIIESHHEKKIDAPSGTAIATAREMNAAREKPFASIPGEAEHKSRGEKFYGVPVHSVRLPGLVAHQEVIFGALGQTLTIRHDTTSRESFMPGVLLAIKEMAGRKGEFIFGLDKLLGF</sequence>
<dbReference type="GO" id="GO:0051287">
    <property type="term" value="F:NAD binding"/>
    <property type="evidence" value="ECO:0007669"/>
    <property type="project" value="UniProtKB-UniRule"/>
</dbReference>
<dbReference type="Gene3D" id="3.30.360.10">
    <property type="entry name" value="Dihydrodipicolinate Reductase, domain 2"/>
    <property type="match status" value="1"/>
</dbReference>
<dbReference type="GO" id="GO:0009089">
    <property type="term" value="P:lysine biosynthetic process via diaminopimelate"/>
    <property type="evidence" value="ECO:0007669"/>
    <property type="project" value="UniProtKB-UniRule"/>
</dbReference>
<dbReference type="SUPFAM" id="SSF55347">
    <property type="entry name" value="Glyceraldehyde-3-phosphate dehydrogenase-like, C-terminal domain"/>
    <property type="match status" value="1"/>
</dbReference>
<evidence type="ECO:0000313" key="17">
    <source>
        <dbReference type="Proteomes" id="UP000185934"/>
    </source>
</evidence>
<evidence type="ECO:0000256" key="10">
    <source>
        <dbReference type="ARBA" id="ARBA00038983"/>
    </source>
</evidence>
<evidence type="ECO:0000256" key="5">
    <source>
        <dbReference type="ARBA" id="ARBA00022915"/>
    </source>
</evidence>
<dbReference type="PROSITE" id="PS01298">
    <property type="entry name" value="DAPB"/>
    <property type="match status" value="1"/>
</dbReference>
<dbReference type="InterPro" id="IPR036291">
    <property type="entry name" value="NAD(P)-bd_dom_sf"/>
</dbReference>
<dbReference type="GO" id="GO:0005829">
    <property type="term" value="C:cytosol"/>
    <property type="evidence" value="ECO:0007669"/>
    <property type="project" value="TreeGrafter"/>
</dbReference>
<evidence type="ECO:0000259" key="15">
    <source>
        <dbReference type="Pfam" id="PF05173"/>
    </source>
</evidence>
<dbReference type="EC" id="1.17.1.8" evidence="10 13"/>
<dbReference type="OrthoDB" id="9790352at2"/>
<dbReference type="InterPro" id="IPR022664">
    <property type="entry name" value="DapB_N_CS"/>
</dbReference>
<evidence type="ECO:0000256" key="11">
    <source>
        <dbReference type="ARBA" id="ARBA00049080"/>
    </source>
</evidence>
<name>A0A1P8F7T4_9CHLR</name>
<keyword evidence="4 13" id="KW-0521">NADP</keyword>
<evidence type="ECO:0000256" key="9">
    <source>
        <dbReference type="ARBA" id="ARBA00037922"/>
    </source>
</evidence>
<proteinExistence type="inferred from homology"/>
<feature type="binding site" evidence="13">
    <location>
        <begin position="94"/>
        <end position="96"/>
    </location>
    <ligand>
        <name>NAD(+)</name>
        <dbReference type="ChEBI" id="CHEBI:57540"/>
    </ligand>
</feature>
<dbReference type="Proteomes" id="UP000185934">
    <property type="component" value="Chromosome"/>
</dbReference>
<keyword evidence="5 13" id="KW-0220">Diaminopimelate biosynthesis</keyword>
<feature type="binding site" evidence="13">
    <location>
        <position position="151"/>
    </location>
    <ligand>
        <name>(S)-2,3,4,5-tetrahydrodipicolinate</name>
        <dbReference type="ChEBI" id="CHEBI:16845"/>
    </ligand>
</feature>
<comment type="caution">
    <text evidence="13">Lacks conserved residue(s) required for the propagation of feature annotation.</text>
</comment>
<evidence type="ECO:0000313" key="16">
    <source>
        <dbReference type="EMBL" id="APV44518.1"/>
    </source>
</evidence>
<dbReference type="Pfam" id="PF05173">
    <property type="entry name" value="DapB_C"/>
    <property type="match status" value="1"/>
</dbReference>
<evidence type="ECO:0000256" key="7">
    <source>
        <dbReference type="ARBA" id="ARBA00023027"/>
    </source>
</evidence>
<feature type="binding site" evidence="13">
    <location>
        <begin position="120"/>
        <end position="123"/>
    </location>
    <ligand>
        <name>NAD(+)</name>
        <dbReference type="ChEBI" id="CHEBI:57540"/>
    </ligand>
</feature>
<dbReference type="GO" id="GO:0050661">
    <property type="term" value="F:NADP binding"/>
    <property type="evidence" value="ECO:0007669"/>
    <property type="project" value="UniProtKB-UniRule"/>
</dbReference>
<feature type="binding site" evidence="13">
    <location>
        <begin position="160"/>
        <end position="161"/>
    </location>
    <ligand>
        <name>(S)-2,3,4,5-tetrahydrodipicolinate</name>
        <dbReference type="ChEBI" id="CHEBI:16845"/>
    </ligand>
</feature>
<feature type="active site" description="Proton donor/acceptor" evidence="13">
    <location>
        <position position="150"/>
    </location>
</feature>
<gene>
    <name evidence="13 16" type="primary">dapB</name>
    <name evidence="16" type="ORF">Dform_01186</name>
</gene>
<feature type="binding site" evidence="13">
    <location>
        <position position="37"/>
    </location>
    <ligand>
        <name>NADP(+)</name>
        <dbReference type="ChEBI" id="CHEBI:58349"/>
    </ligand>
</feature>
<dbReference type="GO" id="GO:0019877">
    <property type="term" value="P:diaminopimelate biosynthetic process"/>
    <property type="evidence" value="ECO:0007669"/>
    <property type="project" value="UniProtKB-UniRule"/>
</dbReference>
<dbReference type="Pfam" id="PF01113">
    <property type="entry name" value="DapB_N"/>
    <property type="match status" value="1"/>
</dbReference>
<dbReference type="PANTHER" id="PTHR20836">
    <property type="entry name" value="DIHYDRODIPICOLINATE REDUCTASE"/>
    <property type="match status" value="1"/>
</dbReference>
<comment type="catalytic activity">
    <reaction evidence="11 13">
        <text>(S)-2,3,4,5-tetrahydrodipicolinate + NADP(+) + H2O = (2S,4S)-4-hydroxy-2,3,4,5-tetrahydrodipicolinate + NADPH + H(+)</text>
        <dbReference type="Rhea" id="RHEA:35331"/>
        <dbReference type="ChEBI" id="CHEBI:15377"/>
        <dbReference type="ChEBI" id="CHEBI:15378"/>
        <dbReference type="ChEBI" id="CHEBI:16845"/>
        <dbReference type="ChEBI" id="CHEBI:57783"/>
        <dbReference type="ChEBI" id="CHEBI:58349"/>
        <dbReference type="ChEBI" id="CHEBI:67139"/>
        <dbReference type="EC" id="1.17.1.8"/>
    </reaction>
</comment>
<evidence type="ECO:0000256" key="1">
    <source>
        <dbReference type="ARBA" id="ARBA00006642"/>
    </source>
</evidence>
<dbReference type="PANTHER" id="PTHR20836:SF0">
    <property type="entry name" value="4-HYDROXY-TETRAHYDRODIPICOLINATE REDUCTASE 1, CHLOROPLASTIC-RELATED"/>
    <property type="match status" value="1"/>
</dbReference>
<comment type="caution">
    <text evidence="13">Was originally thought to be a dihydrodipicolinate reductase (DHDPR), catalyzing the conversion of dihydrodipicolinate to tetrahydrodipicolinate. However, it was shown in E.coli that the substrate of the enzymatic reaction is not dihydrodipicolinate (DHDP) but in fact (2S,4S)-4-hydroxy-2,3,4,5-tetrahydrodipicolinic acid (HTPA), the product released by the DapA-catalyzed reaction.</text>
</comment>
<dbReference type="CDD" id="cd02274">
    <property type="entry name" value="DHDPR_N"/>
    <property type="match status" value="1"/>
</dbReference>
<comment type="subunit">
    <text evidence="13">Homotetramer.</text>
</comment>
<keyword evidence="17" id="KW-1185">Reference proteome</keyword>
<feature type="binding site" evidence="13">
    <location>
        <begin position="9"/>
        <end position="14"/>
    </location>
    <ligand>
        <name>NAD(+)</name>
        <dbReference type="ChEBI" id="CHEBI:57540"/>
    </ligand>
</feature>
<comment type="pathway">
    <text evidence="9 13">Amino-acid biosynthesis; L-lysine biosynthesis via DAP pathway; (S)-tetrahydrodipicolinate from L-aspartate: step 4/4.</text>
</comment>
<dbReference type="PIRSF" id="PIRSF000161">
    <property type="entry name" value="DHPR"/>
    <property type="match status" value="1"/>
</dbReference>
<keyword evidence="3 13" id="KW-0028">Amino-acid biosynthesis</keyword>
<dbReference type="STRING" id="1839801.Dform_01186"/>
<dbReference type="GO" id="GO:0008839">
    <property type="term" value="F:4-hydroxy-tetrahydrodipicolinate reductase"/>
    <property type="evidence" value="ECO:0007669"/>
    <property type="project" value="UniProtKB-UniRule"/>
</dbReference>
<comment type="function">
    <text evidence="13">Catalyzes the conversion of 4-hydroxy-tetrahydrodipicolinate (HTPA) to tetrahydrodipicolinate.</text>
</comment>
<evidence type="ECO:0000256" key="2">
    <source>
        <dbReference type="ARBA" id="ARBA00022490"/>
    </source>
</evidence>
<feature type="active site" description="Proton donor" evidence="13">
    <location>
        <position position="154"/>
    </location>
</feature>
<dbReference type="Gene3D" id="3.40.50.720">
    <property type="entry name" value="NAD(P)-binding Rossmann-like Domain"/>
    <property type="match status" value="1"/>
</dbReference>
<comment type="catalytic activity">
    <reaction evidence="12 13">
        <text>(S)-2,3,4,5-tetrahydrodipicolinate + NAD(+) + H2O = (2S,4S)-4-hydroxy-2,3,4,5-tetrahydrodipicolinate + NADH + H(+)</text>
        <dbReference type="Rhea" id="RHEA:35323"/>
        <dbReference type="ChEBI" id="CHEBI:15377"/>
        <dbReference type="ChEBI" id="CHEBI:15378"/>
        <dbReference type="ChEBI" id="CHEBI:16845"/>
        <dbReference type="ChEBI" id="CHEBI:57540"/>
        <dbReference type="ChEBI" id="CHEBI:57945"/>
        <dbReference type="ChEBI" id="CHEBI:67139"/>
        <dbReference type="EC" id="1.17.1.8"/>
    </reaction>
</comment>
<comment type="similarity">
    <text evidence="1 13">Belongs to the DapB family.</text>
</comment>
<keyword evidence="2 13" id="KW-0963">Cytoplasm</keyword>
<dbReference type="KEGG" id="dfo:Dform_01186"/>
<dbReference type="RefSeq" id="WP_076004191.1">
    <property type="nucleotide sequence ID" value="NZ_CP018258.1"/>
</dbReference>
<evidence type="ECO:0000259" key="14">
    <source>
        <dbReference type="Pfam" id="PF01113"/>
    </source>
</evidence>
<protein>
    <recommendedName>
        <fullName evidence="10 13">4-hydroxy-tetrahydrodipicolinate reductase</fullName>
        <shortName evidence="13">HTPA reductase</shortName>
        <ecNumber evidence="10 13">1.17.1.8</ecNumber>
    </recommendedName>
</protein>
<dbReference type="InterPro" id="IPR023940">
    <property type="entry name" value="DHDPR_bac"/>
</dbReference>
<evidence type="ECO:0000256" key="12">
    <source>
        <dbReference type="ARBA" id="ARBA00049396"/>
    </source>
</evidence>
<keyword evidence="8 13" id="KW-0457">Lysine biosynthesis</keyword>
<dbReference type="GO" id="GO:0016726">
    <property type="term" value="F:oxidoreductase activity, acting on CH or CH2 groups, NAD or NADP as acceptor"/>
    <property type="evidence" value="ECO:0007669"/>
    <property type="project" value="UniProtKB-UniRule"/>
</dbReference>
<dbReference type="UniPathway" id="UPA00034">
    <property type="reaction ID" value="UER00018"/>
</dbReference>
<dbReference type="HAMAP" id="MF_00102">
    <property type="entry name" value="DapB"/>
    <property type="match status" value="1"/>
</dbReference>
<evidence type="ECO:0000256" key="6">
    <source>
        <dbReference type="ARBA" id="ARBA00023002"/>
    </source>
</evidence>
<dbReference type="NCBIfam" id="TIGR00036">
    <property type="entry name" value="dapB"/>
    <property type="match status" value="1"/>
</dbReference>
<keyword evidence="7 13" id="KW-0520">NAD</keyword>
<evidence type="ECO:0000256" key="13">
    <source>
        <dbReference type="HAMAP-Rule" id="MF_00102"/>
    </source>
</evidence>
<evidence type="ECO:0000256" key="4">
    <source>
        <dbReference type="ARBA" id="ARBA00022857"/>
    </source>
</evidence>
<keyword evidence="6 13" id="KW-0560">Oxidoreductase</keyword>
<evidence type="ECO:0000256" key="8">
    <source>
        <dbReference type="ARBA" id="ARBA00023154"/>
    </source>
</evidence>
<dbReference type="InterPro" id="IPR000846">
    <property type="entry name" value="DapB_N"/>
</dbReference>
<evidence type="ECO:0000256" key="3">
    <source>
        <dbReference type="ARBA" id="ARBA00022605"/>
    </source>
</evidence>
<accession>A0A1P8F7T4</accession>